<reference evidence="1" key="2">
    <citation type="submission" date="2022-01" db="EMBL/GenBank/DDBJ databases">
        <authorList>
            <person name="Yamashiro T."/>
            <person name="Shiraishi A."/>
            <person name="Satake H."/>
            <person name="Nakayama K."/>
        </authorList>
    </citation>
    <scope>NUCLEOTIDE SEQUENCE</scope>
</reference>
<organism evidence="1 2">
    <name type="scientific">Tanacetum coccineum</name>
    <dbReference type="NCBI Taxonomy" id="301880"/>
    <lineage>
        <taxon>Eukaryota</taxon>
        <taxon>Viridiplantae</taxon>
        <taxon>Streptophyta</taxon>
        <taxon>Embryophyta</taxon>
        <taxon>Tracheophyta</taxon>
        <taxon>Spermatophyta</taxon>
        <taxon>Magnoliopsida</taxon>
        <taxon>eudicotyledons</taxon>
        <taxon>Gunneridae</taxon>
        <taxon>Pentapetalae</taxon>
        <taxon>asterids</taxon>
        <taxon>campanulids</taxon>
        <taxon>Asterales</taxon>
        <taxon>Asteraceae</taxon>
        <taxon>Asteroideae</taxon>
        <taxon>Anthemideae</taxon>
        <taxon>Anthemidinae</taxon>
        <taxon>Tanacetum</taxon>
    </lineage>
</organism>
<evidence type="ECO:0000313" key="2">
    <source>
        <dbReference type="Proteomes" id="UP001151760"/>
    </source>
</evidence>
<dbReference type="EMBL" id="BQNB010012171">
    <property type="protein sequence ID" value="GJT00136.1"/>
    <property type="molecule type" value="Genomic_DNA"/>
</dbReference>
<name>A0ABQ5AG33_9ASTR</name>
<accession>A0ABQ5AG33</accession>
<protein>
    <submittedName>
        <fullName evidence="1">Uncharacterized protein</fullName>
    </submittedName>
</protein>
<sequence>MDTQRVALWHAISDTQMENWELQLQITEERHARLGLAEIVASMRRGLKPREDLWMDKISVGEHSYPCVDVL</sequence>
<reference evidence="1" key="1">
    <citation type="journal article" date="2022" name="Int. J. Mol. Sci.">
        <title>Draft Genome of Tanacetum Coccineum: Genomic Comparison of Closely Related Tanacetum-Family Plants.</title>
        <authorList>
            <person name="Yamashiro T."/>
            <person name="Shiraishi A."/>
            <person name="Nakayama K."/>
            <person name="Satake H."/>
        </authorList>
    </citation>
    <scope>NUCLEOTIDE SEQUENCE</scope>
</reference>
<dbReference type="Proteomes" id="UP001151760">
    <property type="component" value="Unassembled WGS sequence"/>
</dbReference>
<evidence type="ECO:0000313" key="1">
    <source>
        <dbReference type="EMBL" id="GJT00136.1"/>
    </source>
</evidence>
<proteinExistence type="predicted"/>
<comment type="caution">
    <text evidence="1">The sequence shown here is derived from an EMBL/GenBank/DDBJ whole genome shotgun (WGS) entry which is preliminary data.</text>
</comment>
<keyword evidence="2" id="KW-1185">Reference proteome</keyword>
<gene>
    <name evidence="1" type="ORF">Tco_0821305</name>
</gene>